<organism evidence="1 2">
    <name type="scientific">Cupriavidus basilensis</name>
    <dbReference type="NCBI Taxonomy" id="68895"/>
    <lineage>
        <taxon>Bacteria</taxon>
        <taxon>Pseudomonadati</taxon>
        <taxon>Pseudomonadota</taxon>
        <taxon>Betaproteobacteria</taxon>
        <taxon>Burkholderiales</taxon>
        <taxon>Burkholderiaceae</taxon>
        <taxon>Cupriavidus</taxon>
    </lineage>
</organism>
<evidence type="ECO:0000313" key="1">
    <source>
        <dbReference type="EMBL" id="AJG24916.1"/>
    </source>
</evidence>
<evidence type="ECO:0000313" key="2">
    <source>
        <dbReference type="Proteomes" id="UP000031843"/>
    </source>
</evidence>
<accession>A0A0C4YWP3</accession>
<protein>
    <submittedName>
        <fullName evidence="1">Uncharacterized protein</fullName>
    </submittedName>
</protein>
<dbReference type="OrthoDB" id="9879071at2"/>
<dbReference type="Proteomes" id="UP000031843">
    <property type="component" value="Chromosome secondary"/>
</dbReference>
<name>A0A0C4YWP3_9BURK</name>
<dbReference type="AlphaFoldDB" id="A0A0C4YWP3"/>
<keyword evidence="2" id="KW-1185">Reference proteome</keyword>
<dbReference type="KEGG" id="cbw:RR42_s3340"/>
<dbReference type="EMBL" id="CP010537">
    <property type="protein sequence ID" value="AJG24916.1"/>
    <property type="molecule type" value="Genomic_DNA"/>
</dbReference>
<reference evidence="1 2" key="1">
    <citation type="journal article" date="2015" name="Genome Announc.">
        <title>Complete Genome Sequence of Cupriavidus basilensis 4G11, Isolated from the Oak Ridge Field Research Center Site.</title>
        <authorList>
            <person name="Ray J."/>
            <person name="Waters R.J."/>
            <person name="Skerker J.M."/>
            <person name="Kuehl J.V."/>
            <person name="Price M.N."/>
            <person name="Huang J."/>
            <person name="Chakraborty R."/>
            <person name="Arkin A.P."/>
            <person name="Deutschbauer A."/>
        </authorList>
    </citation>
    <scope>NUCLEOTIDE SEQUENCE [LARGE SCALE GENOMIC DNA]</scope>
    <source>
        <strain evidence="1">4G11</strain>
    </source>
</reference>
<proteinExistence type="predicted"/>
<sequence>MLLASHRNAVRRHAMHAVATRACAAKGSVRSLRATPAAVNTYGFAAVLFQAVRGNQDTPARS</sequence>
<dbReference type="RefSeq" id="WP_043357286.1">
    <property type="nucleotide sequence ID" value="NZ_CP010537.1"/>
</dbReference>
<gene>
    <name evidence="1" type="ORF">RR42_s3340</name>
</gene>